<evidence type="ECO:0000256" key="1">
    <source>
        <dbReference type="SAM" id="MobiDB-lite"/>
    </source>
</evidence>
<dbReference type="RefSeq" id="WP_153652838.1">
    <property type="nucleotide sequence ID" value="NZ_CP045737.1"/>
</dbReference>
<feature type="region of interest" description="Disordered" evidence="1">
    <location>
        <begin position="181"/>
        <end position="212"/>
    </location>
</feature>
<dbReference type="Proteomes" id="UP000392064">
    <property type="component" value="Chromosome"/>
</dbReference>
<evidence type="ECO:0000259" key="2">
    <source>
        <dbReference type="Pfam" id="PF23213"/>
    </source>
</evidence>
<dbReference type="AlphaFoldDB" id="A0A5Q2MNI3"/>
<reference evidence="3 4" key="1">
    <citation type="submission" date="2019-11" db="EMBL/GenBank/DDBJ databases">
        <authorList>
            <person name="Li J."/>
        </authorList>
    </citation>
    <scope>NUCLEOTIDE SEQUENCE [LARGE SCALE GENOMIC DNA]</scope>
    <source>
        <strain evidence="3 4">MF47</strain>
    </source>
</reference>
<organism evidence="3 4">
    <name type="scientific">Aeromicrobium yanjiei</name>
    <dbReference type="NCBI Taxonomy" id="2662028"/>
    <lineage>
        <taxon>Bacteria</taxon>
        <taxon>Bacillati</taxon>
        <taxon>Actinomycetota</taxon>
        <taxon>Actinomycetes</taxon>
        <taxon>Propionibacteriales</taxon>
        <taxon>Nocardioidaceae</taxon>
        <taxon>Aeromicrobium</taxon>
    </lineage>
</organism>
<protein>
    <recommendedName>
        <fullName evidence="2">DUF7065 domain-containing protein</fullName>
    </recommendedName>
</protein>
<dbReference type="EMBL" id="CP045737">
    <property type="protein sequence ID" value="QGG41570.1"/>
    <property type="molecule type" value="Genomic_DNA"/>
</dbReference>
<dbReference type="InterPro" id="IPR055493">
    <property type="entry name" value="DUF7065"/>
</dbReference>
<dbReference type="KEGG" id="aef:GEV26_09465"/>
<sequence length="356" mass="40858">MTAQTIDQDTPFVPEDDNYHQLSDDPWETETTWWTFNIPERHLGCWLHAAYMPNKGTVTWRVFVWDPTGADPGRLAYYKTMPDVPMSPDVDLRDITFPEGGFSVKMINPLMDYEITYRDDAADFAITMQHRSVHPPHRFTPGEAPMLGSPHLDQLGHVTGTLTLRGEQIPIDCHTVRDRTWGPRGGHHSQSQKKEHVKGVYPVKNPGGPKWREVERQRGRGRIQYIFGHTDATTGFLGFVRPQDGEADGWSPMNTGWLLKDGEFQRLDKTKSRMRNYRDPRTGWSAHMEVELTDVTGRTMRAEGFTVSHMSERGSGSNASMRWEYDGLIGWGEDQDGWKVDHFQEMLRALRATRND</sequence>
<keyword evidence="4" id="KW-1185">Reference proteome</keyword>
<proteinExistence type="predicted"/>
<feature type="domain" description="DUF7065" evidence="2">
    <location>
        <begin position="38"/>
        <end position="184"/>
    </location>
</feature>
<evidence type="ECO:0000313" key="4">
    <source>
        <dbReference type="Proteomes" id="UP000392064"/>
    </source>
</evidence>
<gene>
    <name evidence="3" type="ORF">GEV26_09465</name>
</gene>
<name>A0A5Q2MNI3_9ACTN</name>
<dbReference type="Pfam" id="PF23213">
    <property type="entry name" value="DUF7065"/>
    <property type="match status" value="1"/>
</dbReference>
<accession>A0A5Q2MNI3</accession>
<evidence type="ECO:0000313" key="3">
    <source>
        <dbReference type="EMBL" id="QGG41570.1"/>
    </source>
</evidence>